<dbReference type="Proteomes" id="UP000030140">
    <property type="component" value="Unassembled WGS sequence"/>
</dbReference>
<protein>
    <submittedName>
        <fullName evidence="5">Histidine kinase</fullName>
    </submittedName>
</protein>
<evidence type="ECO:0000256" key="1">
    <source>
        <dbReference type="PROSITE-ProRule" id="PRU00339"/>
    </source>
</evidence>
<name>A0A0A2H1X9_9FLAO</name>
<dbReference type="AlphaFoldDB" id="A0A0A2H1X9"/>
<dbReference type="EMBL" id="JSAQ01000001">
    <property type="protein sequence ID" value="KGO06655.1"/>
    <property type="molecule type" value="Genomic_DNA"/>
</dbReference>
<keyword evidence="5" id="KW-0418">Kinase</keyword>
<dbReference type="RefSeq" id="WP_035325791.1">
    <property type="nucleotide sequence ID" value="NZ_CP015125.1"/>
</dbReference>
<sequence>MRTRIYILCILCIALLSPALQAQQKNRAVSRSTNEIFILRGSVLDTETMKPVNKVNVEVTGGAYTKTGRDGEFRIEAKVGDELVVKSEDFETVYYTVKDKQRIRVEVRPLEEAIALEQMQDVEEELVSYKTYLNEAQSVYRRDAAAGVDQVAKALAIEGLSSQERAESFKLLGDIYSFWKQYDLAITNYKLSIKNTPSTAVEIALAKAYYNNKSYQESIRLYKRLESKKLTPQQLVTVKEGLGDAYVATGDYVTSITNYEAVERTVSELNKVSEAARVRTKIGDAYDQQGAQQEAASNYNKAAQLSSLEKTESSVRAKTNIADYYSRNKSYDAEIELRKSAIEDLSVVAPDSISNDDVITTQKQNYKIGFALAAQNKYDESITFLNKSIEEAKRKEDLTVETNARRRLSEIYRDKGDIDKFKEAYEAYKEVVDLSYNRKEQEISQATRFAKDITEQQNRIISLEKDRQLNESRYQLAFQEQELVKARDTRQKVIIGSLILVTALLMLTAFAMYRSSKKQQYANNVLALKSLRSQMNPHFIFNALNSVNSFIATNDERTANRYLSDFSILMRAVLENSEEDFIPLSCEIDLIKRYTMLEHFRFKNRFDYEIEVDEELDVDAFMIPPMLLQPYVENAVWHGMRYKEEKGKLQITFAQKNEETAVITVSDDGVGRKRSKELKTENQKKQKSKGMGNIKKRIAILNEMYGDRISVAVSDIFENGEGTQVQLFIKKA</sequence>
<gene>
    <name evidence="5" type="ORF">NV36_07225</name>
</gene>
<reference evidence="5 6" key="1">
    <citation type="submission" date="2014-10" db="EMBL/GenBank/DDBJ databases">
        <title>Draft genome sequence of the proteorhodopsin-containing marine bacterium Dokdonia donghaensis.</title>
        <authorList>
            <person name="Gomez-Consarnau L."/>
            <person name="Gonzalez J.M."/>
            <person name="Riedel T."/>
            <person name="Jaenicke S."/>
            <person name="Wagner-Doebler I."/>
            <person name="Fuhrman J.A."/>
        </authorList>
    </citation>
    <scope>NUCLEOTIDE SEQUENCE [LARGE SCALE GENOMIC DNA]</scope>
    <source>
        <strain evidence="5 6">DSW-1</strain>
    </source>
</reference>
<dbReference type="SMART" id="SM00028">
    <property type="entry name" value="TPR"/>
    <property type="match status" value="4"/>
</dbReference>
<dbReference type="SUPFAM" id="SSF81901">
    <property type="entry name" value="HCP-like"/>
    <property type="match status" value="1"/>
</dbReference>
<dbReference type="PANTHER" id="PTHR34220">
    <property type="entry name" value="SENSOR HISTIDINE KINASE YPDA"/>
    <property type="match status" value="1"/>
</dbReference>
<feature type="transmembrane region" description="Helical" evidence="2">
    <location>
        <begin position="493"/>
        <end position="513"/>
    </location>
</feature>
<organism evidence="5 6">
    <name type="scientific">Dokdonia donghaensis DSW-1</name>
    <dbReference type="NCBI Taxonomy" id="1300343"/>
    <lineage>
        <taxon>Bacteria</taxon>
        <taxon>Pseudomonadati</taxon>
        <taxon>Bacteroidota</taxon>
        <taxon>Flavobacteriia</taxon>
        <taxon>Flavobacteriales</taxon>
        <taxon>Flavobacteriaceae</taxon>
        <taxon>Dokdonia</taxon>
    </lineage>
</organism>
<accession>A0A0A2H1X9</accession>
<dbReference type="OrthoDB" id="6190788at2"/>
<keyword evidence="2" id="KW-1133">Transmembrane helix</keyword>
<dbReference type="InterPro" id="IPR011990">
    <property type="entry name" value="TPR-like_helical_dom_sf"/>
</dbReference>
<dbReference type="Gene3D" id="3.30.565.10">
    <property type="entry name" value="Histidine kinase-like ATPase, C-terminal domain"/>
    <property type="match status" value="1"/>
</dbReference>
<comment type="caution">
    <text evidence="5">The sequence shown here is derived from an EMBL/GenBank/DDBJ whole genome shotgun (WGS) entry which is preliminary data.</text>
</comment>
<keyword evidence="5" id="KW-0808">Transferase</keyword>
<dbReference type="PROSITE" id="PS50005">
    <property type="entry name" value="TPR"/>
    <property type="match status" value="1"/>
</dbReference>
<keyword evidence="1" id="KW-0802">TPR repeat</keyword>
<proteinExistence type="predicted"/>
<keyword evidence="6" id="KW-1185">Reference proteome</keyword>
<keyword evidence="3" id="KW-0732">Signal</keyword>
<feature type="repeat" description="TPR" evidence="1">
    <location>
        <begin position="166"/>
        <end position="199"/>
    </location>
</feature>
<dbReference type="InterPro" id="IPR010559">
    <property type="entry name" value="Sig_transdc_His_kin_internal"/>
</dbReference>
<feature type="domain" description="Signal transduction histidine kinase internal region" evidence="4">
    <location>
        <begin position="528"/>
        <end position="606"/>
    </location>
</feature>
<keyword evidence="2" id="KW-0812">Transmembrane</keyword>
<dbReference type="SUPFAM" id="SSF49464">
    <property type="entry name" value="Carboxypeptidase regulatory domain-like"/>
    <property type="match status" value="1"/>
</dbReference>
<dbReference type="SUPFAM" id="SSF55874">
    <property type="entry name" value="ATPase domain of HSP90 chaperone/DNA topoisomerase II/histidine kinase"/>
    <property type="match status" value="1"/>
</dbReference>
<evidence type="ECO:0000256" key="2">
    <source>
        <dbReference type="SAM" id="Phobius"/>
    </source>
</evidence>
<dbReference type="Pfam" id="PF13432">
    <property type="entry name" value="TPR_16"/>
    <property type="match status" value="1"/>
</dbReference>
<dbReference type="GO" id="GO:0000155">
    <property type="term" value="F:phosphorelay sensor kinase activity"/>
    <property type="evidence" value="ECO:0007669"/>
    <property type="project" value="InterPro"/>
</dbReference>
<dbReference type="InterPro" id="IPR050640">
    <property type="entry name" value="Bact_2-comp_sensor_kinase"/>
</dbReference>
<dbReference type="GO" id="GO:0016020">
    <property type="term" value="C:membrane"/>
    <property type="evidence" value="ECO:0007669"/>
    <property type="project" value="InterPro"/>
</dbReference>
<dbReference type="PANTHER" id="PTHR34220:SF7">
    <property type="entry name" value="SENSOR HISTIDINE KINASE YPDA"/>
    <property type="match status" value="1"/>
</dbReference>
<dbReference type="PATRIC" id="fig|1300343.5.peg.313"/>
<dbReference type="Pfam" id="PF06580">
    <property type="entry name" value="His_kinase"/>
    <property type="match status" value="1"/>
</dbReference>
<feature type="signal peptide" evidence="3">
    <location>
        <begin position="1"/>
        <end position="22"/>
    </location>
</feature>
<dbReference type="InterPro" id="IPR019734">
    <property type="entry name" value="TPR_rpt"/>
</dbReference>
<evidence type="ECO:0000313" key="6">
    <source>
        <dbReference type="Proteomes" id="UP000030140"/>
    </source>
</evidence>
<keyword evidence="2" id="KW-0472">Membrane</keyword>
<evidence type="ECO:0000259" key="4">
    <source>
        <dbReference type="Pfam" id="PF06580"/>
    </source>
</evidence>
<evidence type="ECO:0000256" key="3">
    <source>
        <dbReference type="SAM" id="SignalP"/>
    </source>
</evidence>
<dbReference type="Gene3D" id="1.25.40.10">
    <property type="entry name" value="Tetratricopeptide repeat domain"/>
    <property type="match status" value="2"/>
</dbReference>
<dbReference type="SUPFAM" id="SSF48452">
    <property type="entry name" value="TPR-like"/>
    <property type="match status" value="1"/>
</dbReference>
<dbReference type="InterPro" id="IPR008969">
    <property type="entry name" value="CarboxyPept-like_regulatory"/>
</dbReference>
<dbReference type="Pfam" id="PF13181">
    <property type="entry name" value="TPR_8"/>
    <property type="match status" value="1"/>
</dbReference>
<dbReference type="KEGG" id="ddo:I597_0311"/>
<feature type="chain" id="PRO_5001988061" evidence="3">
    <location>
        <begin position="23"/>
        <end position="732"/>
    </location>
</feature>
<dbReference type="InterPro" id="IPR036890">
    <property type="entry name" value="HATPase_C_sf"/>
</dbReference>
<evidence type="ECO:0000313" key="5">
    <source>
        <dbReference type="EMBL" id="KGO06655.1"/>
    </source>
</evidence>